<evidence type="ECO:0000256" key="3">
    <source>
        <dbReference type="ARBA" id="ARBA00022741"/>
    </source>
</evidence>
<dbReference type="GO" id="GO:0016887">
    <property type="term" value="F:ATP hydrolysis activity"/>
    <property type="evidence" value="ECO:0007669"/>
    <property type="project" value="InterPro"/>
</dbReference>
<gene>
    <name evidence="8" type="ORF">JL106_05285</name>
</gene>
<evidence type="ECO:0000256" key="2">
    <source>
        <dbReference type="ARBA" id="ARBA00022448"/>
    </source>
</evidence>
<dbReference type="Proteomes" id="UP000663792">
    <property type="component" value="Unassembled WGS sequence"/>
</dbReference>
<dbReference type="PROSITE" id="PS00211">
    <property type="entry name" value="ABC_TRANSPORTER_1"/>
    <property type="match status" value="2"/>
</dbReference>
<evidence type="ECO:0000259" key="7">
    <source>
        <dbReference type="PROSITE" id="PS50893"/>
    </source>
</evidence>
<keyword evidence="2" id="KW-0813">Transport</keyword>
<feature type="region of interest" description="Disordered" evidence="6">
    <location>
        <begin position="532"/>
        <end position="557"/>
    </location>
</feature>
<dbReference type="PANTHER" id="PTHR43820:SF4">
    <property type="entry name" value="HIGH-AFFINITY BRANCHED-CHAIN AMINO ACID TRANSPORT ATP-BINDING PROTEIN LIVF"/>
    <property type="match status" value="1"/>
</dbReference>
<dbReference type="InterPro" id="IPR003593">
    <property type="entry name" value="AAA+_ATPase"/>
</dbReference>
<dbReference type="GO" id="GO:0015658">
    <property type="term" value="F:branched-chain amino acid transmembrane transporter activity"/>
    <property type="evidence" value="ECO:0007669"/>
    <property type="project" value="TreeGrafter"/>
</dbReference>
<dbReference type="EMBL" id="JAERWK010000007">
    <property type="protein sequence ID" value="MBM9466695.1"/>
    <property type="molecule type" value="Genomic_DNA"/>
</dbReference>
<accession>A0A938Y6I3</accession>
<keyword evidence="4 8" id="KW-0067">ATP-binding</keyword>
<evidence type="ECO:0000256" key="4">
    <source>
        <dbReference type="ARBA" id="ARBA00022840"/>
    </source>
</evidence>
<evidence type="ECO:0000256" key="6">
    <source>
        <dbReference type="SAM" id="MobiDB-lite"/>
    </source>
</evidence>
<evidence type="ECO:0000313" key="9">
    <source>
        <dbReference type="Proteomes" id="UP000663792"/>
    </source>
</evidence>
<feature type="domain" description="ABC transporter" evidence="7">
    <location>
        <begin position="305"/>
        <end position="536"/>
    </location>
</feature>
<dbReference type="Pfam" id="PF00005">
    <property type="entry name" value="ABC_tran"/>
    <property type="match status" value="2"/>
</dbReference>
<dbReference type="InterPro" id="IPR027417">
    <property type="entry name" value="P-loop_NTPase"/>
</dbReference>
<feature type="domain" description="ABC transporter" evidence="7">
    <location>
        <begin position="21"/>
        <end position="270"/>
    </location>
</feature>
<dbReference type="SMART" id="SM00382">
    <property type="entry name" value="AAA"/>
    <property type="match status" value="2"/>
</dbReference>
<protein>
    <submittedName>
        <fullName evidence="8">Sugar ABC transporter ATP-binding protein</fullName>
    </submittedName>
</protein>
<keyword evidence="9" id="KW-1185">Reference proteome</keyword>
<proteinExistence type="inferred from homology"/>
<name>A0A938Y6I3_9ACTN</name>
<sequence>MSAPTTGPTGGPTAITATSVLTGTGLHVSFGALRAVDGVDIEVRSGECVGLIGANGAGKTTLLNLLSGAVSADGGQVTVTRGEHVHRLSRAGAPQRARAGVARMFQTARLVPDLSVVENVELGLPRRGTDLLEAIGLPGAARAARRRRAAALDALARVDLVHRPGTRAGSLSVGQQRLVELARVLVSGAGILLLDEPFAGLSGTARRTVADLIGSLRRDGVGILLVEHDLTRVRELADRLVVLDAGSVLAEGPVTETLDDPAVVARYIGDLELEIDLVPDDPHALDEQFAAGPAPRPEPVGPPVLTVRDLRVFHGSVPVVHETSFTLTPGDGIGLVGPNGAGKSTALRGIAGLLRSTGEITVSGTDLAGRATPDRYAAGLAFVPQVHGGPAGLTVGDQLRLAWLSGGRRVGYRETLEQVDEVFPELLGRRRDQAASLSGGQRQMLAIGRALMASPTVVLLDEPTAGLAPALVPTVADTLTRMRDRGVAIVVVEHNLGLVRAACSHVVGLRAGRQVWSGPIADFDTATAHDIFLGTGTDQPGHDPARPAPSEEERSPR</sequence>
<evidence type="ECO:0000313" key="8">
    <source>
        <dbReference type="EMBL" id="MBM9466695.1"/>
    </source>
</evidence>
<comment type="similarity">
    <text evidence="1">Belongs to the ABC transporter superfamily.</text>
</comment>
<dbReference type="Gene3D" id="3.40.50.300">
    <property type="entry name" value="P-loop containing nucleotide triphosphate hydrolases"/>
    <property type="match status" value="2"/>
</dbReference>
<dbReference type="GO" id="GO:0015807">
    <property type="term" value="P:L-amino acid transport"/>
    <property type="evidence" value="ECO:0007669"/>
    <property type="project" value="TreeGrafter"/>
</dbReference>
<comment type="caution">
    <text evidence="8">The sequence shown here is derived from an EMBL/GenBank/DDBJ whole genome shotgun (WGS) entry which is preliminary data.</text>
</comment>
<organism evidence="8 9">
    <name type="scientific">Nakamurella leprariae</name>
    <dbReference type="NCBI Taxonomy" id="2803911"/>
    <lineage>
        <taxon>Bacteria</taxon>
        <taxon>Bacillati</taxon>
        <taxon>Actinomycetota</taxon>
        <taxon>Actinomycetes</taxon>
        <taxon>Nakamurellales</taxon>
        <taxon>Nakamurellaceae</taxon>
        <taxon>Nakamurella</taxon>
    </lineage>
</organism>
<evidence type="ECO:0000256" key="5">
    <source>
        <dbReference type="ARBA" id="ARBA00022970"/>
    </source>
</evidence>
<dbReference type="InterPro" id="IPR003439">
    <property type="entry name" value="ABC_transporter-like_ATP-bd"/>
</dbReference>
<dbReference type="PANTHER" id="PTHR43820">
    <property type="entry name" value="HIGH-AFFINITY BRANCHED-CHAIN AMINO ACID TRANSPORT ATP-BINDING PROTEIN LIVF"/>
    <property type="match status" value="1"/>
</dbReference>
<evidence type="ECO:0000256" key="1">
    <source>
        <dbReference type="ARBA" id="ARBA00005417"/>
    </source>
</evidence>
<dbReference type="RefSeq" id="WP_205259654.1">
    <property type="nucleotide sequence ID" value="NZ_JAERWK010000007.1"/>
</dbReference>
<keyword evidence="3" id="KW-0547">Nucleotide-binding</keyword>
<dbReference type="PROSITE" id="PS50893">
    <property type="entry name" value="ABC_TRANSPORTER_2"/>
    <property type="match status" value="2"/>
</dbReference>
<dbReference type="SUPFAM" id="SSF52540">
    <property type="entry name" value="P-loop containing nucleoside triphosphate hydrolases"/>
    <property type="match status" value="2"/>
</dbReference>
<feature type="compositionally biased region" description="Basic and acidic residues" evidence="6">
    <location>
        <begin position="540"/>
        <end position="557"/>
    </location>
</feature>
<dbReference type="InterPro" id="IPR017871">
    <property type="entry name" value="ABC_transporter-like_CS"/>
</dbReference>
<dbReference type="GO" id="GO:0005524">
    <property type="term" value="F:ATP binding"/>
    <property type="evidence" value="ECO:0007669"/>
    <property type="project" value="UniProtKB-KW"/>
</dbReference>
<keyword evidence="5" id="KW-0029">Amino-acid transport</keyword>
<reference evidence="8" key="1">
    <citation type="submission" date="2021-01" db="EMBL/GenBank/DDBJ databases">
        <title>YIM 132084 draft genome.</title>
        <authorList>
            <person name="An D."/>
        </authorList>
    </citation>
    <scope>NUCLEOTIDE SEQUENCE</scope>
    <source>
        <strain evidence="8">YIM 132084</strain>
    </source>
</reference>
<dbReference type="AlphaFoldDB" id="A0A938Y6I3"/>
<dbReference type="InterPro" id="IPR052156">
    <property type="entry name" value="BCAA_Transport_ATP-bd_LivF"/>
</dbReference>